<name>A0A1M4UCS2_9BACT</name>
<dbReference type="Proteomes" id="UP000184480">
    <property type="component" value="Unassembled WGS sequence"/>
</dbReference>
<dbReference type="OrthoDB" id="997957at2"/>
<feature type="chain" id="PRO_5009907712" evidence="1">
    <location>
        <begin position="21"/>
        <end position="241"/>
    </location>
</feature>
<evidence type="ECO:0000313" key="2">
    <source>
        <dbReference type="EMBL" id="SHE54651.1"/>
    </source>
</evidence>
<accession>A0A1M4UCS2</accession>
<dbReference type="EMBL" id="FQUC01000001">
    <property type="protein sequence ID" value="SHE54651.1"/>
    <property type="molecule type" value="Genomic_DNA"/>
</dbReference>
<dbReference type="RefSeq" id="WP_062175634.1">
    <property type="nucleotide sequence ID" value="NZ_BBXL01000001.1"/>
</dbReference>
<keyword evidence="3" id="KW-1185">Reference proteome</keyword>
<protein>
    <submittedName>
        <fullName evidence="2">Uncharacterized protein</fullName>
    </submittedName>
</protein>
<proteinExistence type="predicted"/>
<sequence>MKLFYYTAICFFVATFISNAQVGVNILSPSGIFHVDPKGDTSATTGTSDDFIIDSNGRVGINTATPSASLDIVGNMSVVDGTEGNYKVMTSDATGTGEWKRLTYTTRINGVVSASLTSLKRGTSSVAADYIYTGANITLPAGQWQIYFYCIYNNASSYNYTVWWDLCTTSTWSTPIIGRVLSYFAPSNGLSTTYASYAVAPTATTTYYVQGVAANVTPSVAIGTVIATYNSGARIWAIPIF</sequence>
<organism evidence="2 3">
    <name type="scientific">Dysgonomonas macrotermitis</name>
    <dbReference type="NCBI Taxonomy" id="1346286"/>
    <lineage>
        <taxon>Bacteria</taxon>
        <taxon>Pseudomonadati</taxon>
        <taxon>Bacteroidota</taxon>
        <taxon>Bacteroidia</taxon>
        <taxon>Bacteroidales</taxon>
        <taxon>Dysgonomonadaceae</taxon>
        <taxon>Dysgonomonas</taxon>
    </lineage>
</organism>
<dbReference type="STRING" id="1346286.SAMN05444362_101568"/>
<evidence type="ECO:0000313" key="3">
    <source>
        <dbReference type="Proteomes" id="UP000184480"/>
    </source>
</evidence>
<gene>
    <name evidence="2" type="ORF">SAMN05444362_101568</name>
</gene>
<keyword evidence="1" id="KW-0732">Signal</keyword>
<evidence type="ECO:0000256" key="1">
    <source>
        <dbReference type="SAM" id="SignalP"/>
    </source>
</evidence>
<dbReference type="AlphaFoldDB" id="A0A1M4UCS2"/>
<feature type="signal peptide" evidence="1">
    <location>
        <begin position="1"/>
        <end position="20"/>
    </location>
</feature>
<reference evidence="3" key="1">
    <citation type="submission" date="2016-11" db="EMBL/GenBank/DDBJ databases">
        <authorList>
            <person name="Varghese N."/>
            <person name="Submissions S."/>
        </authorList>
    </citation>
    <scope>NUCLEOTIDE SEQUENCE [LARGE SCALE GENOMIC DNA]</scope>
    <source>
        <strain evidence="3">DSM 27370</strain>
    </source>
</reference>